<dbReference type="Proteomes" id="UP000634780">
    <property type="component" value="Unassembled WGS sequence"/>
</dbReference>
<dbReference type="Gene3D" id="3.40.30.10">
    <property type="entry name" value="Glutaredoxin"/>
    <property type="match status" value="1"/>
</dbReference>
<keyword evidence="5" id="KW-0676">Redox-active center</keyword>
<evidence type="ECO:0000313" key="9">
    <source>
        <dbReference type="EMBL" id="MBJ3806931.1"/>
    </source>
</evidence>
<evidence type="ECO:0000256" key="2">
    <source>
        <dbReference type="ARBA" id="ARBA00022729"/>
    </source>
</evidence>
<dbReference type="PROSITE" id="PS51257">
    <property type="entry name" value="PROKAR_LIPOPROTEIN"/>
    <property type="match status" value="1"/>
</dbReference>
<keyword evidence="4" id="KW-1015">Disulfide bond</keyword>
<evidence type="ECO:0000256" key="5">
    <source>
        <dbReference type="ARBA" id="ARBA00023284"/>
    </source>
</evidence>
<evidence type="ECO:0000256" key="3">
    <source>
        <dbReference type="ARBA" id="ARBA00023002"/>
    </source>
</evidence>
<keyword evidence="3" id="KW-0560">Oxidoreductase</keyword>
<keyword evidence="10" id="KW-1185">Reference proteome</keyword>
<dbReference type="PANTHER" id="PTHR13887:SF14">
    <property type="entry name" value="DISULFIDE BOND FORMATION PROTEIN D"/>
    <property type="match status" value="1"/>
</dbReference>
<dbReference type="PANTHER" id="PTHR13887">
    <property type="entry name" value="GLUTATHIONE S-TRANSFERASE KAPPA"/>
    <property type="match status" value="1"/>
</dbReference>
<feature type="domain" description="Thioredoxin-like fold" evidence="8">
    <location>
        <begin position="102"/>
        <end position="258"/>
    </location>
</feature>
<dbReference type="EMBL" id="JAEKOZ010000003">
    <property type="protein sequence ID" value="MBJ3806931.1"/>
    <property type="molecule type" value="Genomic_DNA"/>
</dbReference>
<feature type="region of interest" description="Disordered" evidence="6">
    <location>
        <begin position="40"/>
        <end position="81"/>
    </location>
</feature>
<keyword evidence="2 7" id="KW-0732">Signal</keyword>
<dbReference type="Pfam" id="PF13462">
    <property type="entry name" value="Thioredoxin_4"/>
    <property type="match status" value="1"/>
</dbReference>
<evidence type="ECO:0000256" key="7">
    <source>
        <dbReference type="SAM" id="SignalP"/>
    </source>
</evidence>
<evidence type="ECO:0000256" key="1">
    <source>
        <dbReference type="ARBA" id="ARBA00005791"/>
    </source>
</evidence>
<organism evidence="9 10">
    <name type="scientific">Streptomyces flavofungini</name>
    <dbReference type="NCBI Taxonomy" id="68200"/>
    <lineage>
        <taxon>Bacteria</taxon>
        <taxon>Bacillati</taxon>
        <taxon>Actinomycetota</taxon>
        <taxon>Actinomycetes</taxon>
        <taxon>Kitasatosporales</taxon>
        <taxon>Streptomycetaceae</taxon>
        <taxon>Streptomyces</taxon>
    </lineage>
</organism>
<dbReference type="SUPFAM" id="SSF52833">
    <property type="entry name" value="Thioredoxin-like"/>
    <property type="match status" value="1"/>
</dbReference>
<name>A0ABS0X193_9ACTN</name>
<feature type="signal peptide" evidence="7">
    <location>
        <begin position="1"/>
        <end position="32"/>
    </location>
</feature>
<reference evidence="9 10" key="1">
    <citation type="submission" date="2020-12" db="EMBL/GenBank/DDBJ databases">
        <title>Streptomyces typhae sp. nov., a novel endophytic actinomycete isolated from the root of cattail pollen (Typha angustifolia L.).</title>
        <authorList>
            <person name="Peng C."/>
            <person name="Liu C."/>
        </authorList>
    </citation>
    <scope>NUCLEOTIDE SEQUENCE [LARGE SCALE GENOMIC DNA]</scope>
    <source>
        <strain evidence="9 10">JCM 4753</strain>
    </source>
</reference>
<evidence type="ECO:0000313" key="10">
    <source>
        <dbReference type="Proteomes" id="UP000634780"/>
    </source>
</evidence>
<feature type="compositionally biased region" description="Low complexity" evidence="6">
    <location>
        <begin position="42"/>
        <end position="73"/>
    </location>
</feature>
<proteinExistence type="inferred from homology"/>
<protein>
    <submittedName>
        <fullName evidence="9">Thioredoxin domain-containing protein</fullName>
    </submittedName>
</protein>
<comment type="similarity">
    <text evidence="1">Belongs to the thioredoxin family. DsbA subfamily.</text>
</comment>
<sequence>MAVRAVRRTGLKAGRMAASVAAVALLGGAVVGCDSDDDGDDWMGAGKKSPSASASSSAPVDGPSDGASSGAPSQEVVPEAKVPPVSVERLAKVPAAVRGGVITVGKPGAEHTVKVYEDARCPFCKKFEEGGAQALVEPLADGDVKVEYTIASFLDRNLGGNGSVNAANALRAAVEAGKFPQFHSALFVNQPEESEDAFTPAFLVKIAEKAGLRDAAFTKAVTNGTYKSWVGTAMKAFTDDGVTGTPTVVVDGEKVASDALYTESGFGKVLKDAGIS</sequence>
<accession>A0ABS0X193</accession>
<dbReference type="InterPro" id="IPR036249">
    <property type="entry name" value="Thioredoxin-like_sf"/>
</dbReference>
<evidence type="ECO:0000256" key="6">
    <source>
        <dbReference type="SAM" id="MobiDB-lite"/>
    </source>
</evidence>
<feature type="chain" id="PRO_5046542554" evidence="7">
    <location>
        <begin position="33"/>
        <end position="276"/>
    </location>
</feature>
<comment type="caution">
    <text evidence="9">The sequence shown here is derived from an EMBL/GenBank/DDBJ whole genome shotgun (WGS) entry which is preliminary data.</text>
</comment>
<evidence type="ECO:0000259" key="8">
    <source>
        <dbReference type="Pfam" id="PF13462"/>
    </source>
</evidence>
<evidence type="ECO:0000256" key="4">
    <source>
        <dbReference type="ARBA" id="ARBA00023157"/>
    </source>
</evidence>
<dbReference type="InterPro" id="IPR012336">
    <property type="entry name" value="Thioredoxin-like_fold"/>
</dbReference>
<gene>
    <name evidence="9" type="ORF">JGB26_07320</name>
</gene>